<evidence type="ECO:0000256" key="2">
    <source>
        <dbReference type="ARBA" id="ARBA00022741"/>
    </source>
</evidence>
<feature type="compositionally biased region" description="Low complexity" evidence="5">
    <location>
        <begin position="528"/>
        <end position="548"/>
    </location>
</feature>
<feature type="compositionally biased region" description="Basic residues" evidence="5">
    <location>
        <begin position="469"/>
        <end position="478"/>
    </location>
</feature>
<keyword evidence="2 4" id="KW-0547">Nucleotide-binding</keyword>
<feature type="region of interest" description="Disordered" evidence="5">
    <location>
        <begin position="405"/>
        <end position="658"/>
    </location>
</feature>
<organism evidence="7 8">
    <name type="scientific">Rhodofomes roseus</name>
    <dbReference type="NCBI Taxonomy" id="34475"/>
    <lineage>
        <taxon>Eukaryota</taxon>
        <taxon>Fungi</taxon>
        <taxon>Dikarya</taxon>
        <taxon>Basidiomycota</taxon>
        <taxon>Agaricomycotina</taxon>
        <taxon>Agaricomycetes</taxon>
        <taxon>Polyporales</taxon>
        <taxon>Rhodofomes</taxon>
    </lineage>
</organism>
<accession>A0ABQ8KFG1</accession>
<gene>
    <name evidence="7" type="ORF">C8Q71DRAFT_723677</name>
</gene>
<dbReference type="RefSeq" id="XP_047778759.1">
    <property type="nucleotide sequence ID" value="XM_047921595.1"/>
</dbReference>
<dbReference type="Gene3D" id="3.30.200.20">
    <property type="entry name" value="Phosphorylase Kinase, domain 1"/>
    <property type="match status" value="1"/>
</dbReference>
<evidence type="ECO:0000256" key="4">
    <source>
        <dbReference type="PROSITE-ProRule" id="PRU10141"/>
    </source>
</evidence>
<dbReference type="GeneID" id="72002327"/>
<dbReference type="PROSITE" id="PS00108">
    <property type="entry name" value="PROTEIN_KINASE_ST"/>
    <property type="match status" value="1"/>
</dbReference>
<dbReference type="InterPro" id="IPR008271">
    <property type="entry name" value="Ser/Thr_kinase_AS"/>
</dbReference>
<dbReference type="Pfam" id="PF00069">
    <property type="entry name" value="Pkinase"/>
    <property type="match status" value="2"/>
</dbReference>
<feature type="binding site" evidence="4">
    <location>
        <position position="66"/>
    </location>
    <ligand>
        <name>ATP</name>
        <dbReference type="ChEBI" id="CHEBI:30616"/>
    </ligand>
</feature>
<feature type="domain" description="Protein kinase" evidence="6">
    <location>
        <begin position="33"/>
        <end position="353"/>
    </location>
</feature>
<feature type="compositionally biased region" description="Low complexity" evidence="5">
    <location>
        <begin position="505"/>
        <end position="515"/>
    </location>
</feature>
<dbReference type="SMART" id="SM00220">
    <property type="entry name" value="S_TKc"/>
    <property type="match status" value="1"/>
</dbReference>
<reference evidence="7 8" key="1">
    <citation type="journal article" date="2021" name="Environ. Microbiol.">
        <title>Gene family expansions and transcriptome signatures uncover fungal adaptations to wood decay.</title>
        <authorList>
            <person name="Hage H."/>
            <person name="Miyauchi S."/>
            <person name="Viragh M."/>
            <person name="Drula E."/>
            <person name="Min B."/>
            <person name="Chaduli D."/>
            <person name="Navarro D."/>
            <person name="Favel A."/>
            <person name="Norest M."/>
            <person name="Lesage-Meessen L."/>
            <person name="Balint B."/>
            <person name="Merenyi Z."/>
            <person name="de Eugenio L."/>
            <person name="Morin E."/>
            <person name="Martinez A.T."/>
            <person name="Baldrian P."/>
            <person name="Stursova M."/>
            <person name="Martinez M.J."/>
            <person name="Novotny C."/>
            <person name="Magnuson J.K."/>
            <person name="Spatafora J.W."/>
            <person name="Maurice S."/>
            <person name="Pangilinan J."/>
            <person name="Andreopoulos W."/>
            <person name="LaButti K."/>
            <person name="Hundley H."/>
            <person name="Na H."/>
            <person name="Kuo A."/>
            <person name="Barry K."/>
            <person name="Lipzen A."/>
            <person name="Henrissat B."/>
            <person name="Riley R."/>
            <person name="Ahrendt S."/>
            <person name="Nagy L.G."/>
            <person name="Grigoriev I.V."/>
            <person name="Martin F."/>
            <person name="Rosso M.N."/>
        </authorList>
    </citation>
    <scope>NUCLEOTIDE SEQUENCE [LARGE SCALE GENOMIC DNA]</scope>
    <source>
        <strain evidence="7 8">CIRM-BRFM 1785</strain>
    </source>
</reference>
<keyword evidence="3 4" id="KW-0067">ATP-binding</keyword>
<dbReference type="PANTHER" id="PTHR48014:SF21">
    <property type="entry name" value="SERINE_THREONINE-PROTEIN KINASE FRAY2"/>
    <property type="match status" value="1"/>
</dbReference>
<dbReference type="PANTHER" id="PTHR48014">
    <property type="entry name" value="SERINE/THREONINE-PROTEIN KINASE FRAY2"/>
    <property type="match status" value="1"/>
</dbReference>
<evidence type="ECO:0000313" key="7">
    <source>
        <dbReference type="EMBL" id="KAH9836521.1"/>
    </source>
</evidence>
<dbReference type="EMBL" id="JADCUA010000010">
    <property type="protein sequence ID" value="KAH9836521.1"/>
    <property type="molecule type" value="Genomic_DNA"/>
</dbReference>
<dbReference type="PROSITE" id="PS50011">
    <property type="entry name" value="PROTEIN_KINASE_DOM"/>
    <property type="match status" value="1"/>
</dbReference>
<dbReference type="InterPro" id="IPR017441">
    <property type="entry name" value="Protein_kinase_ATP_BS"/>
</dbReference>
<feature type="compositionally biased region" description="Basic and acidic residues" evidence="5">
    <location>
        <begin position="445"/>
        <end position="461"/>
    </location>
</feature>
<dbReference type="PROSITE" id="PS00107">
    <property type="entry name" value="PROTEIN_KINASE_ATP"/>
    <property type="match status" value="1"/>
</dbReference>
<evidence type="ECO:0000256" key="1">
    <source>
        <dbReference type="ARBA" id="ARBA00008874"/>
    </source>
</evidence>
<evidence type="ECO:0000256" key="3">
    <source>
        <dbReference type="ARBA" id="ARBA00022840"/>
    </source>
</evidence>
<feature type="compositionally biased region" description="Acidic residues" evidence="5">
    <location>
        <begin position="428"/>
        <end position="444"/>
    </location>
</feature>
<dbReference type="Gene3D" id="1.10.510.10">
    <property type="entry name" value="Transferase(Phosphotransferase) domain 1"/>
    <property type="match status" value="1"/>
</dbReference>
<proteinExistence type="inferred from homology"/>
<dbReference type="InterPro" id="IPR011009">
    <property type="entry name" value="Kinase-like_dom_sf"/>
</dbReference>
<feature type="region of interest" description="Disordered" evidence="5">
    <location>
        <begin position="218"/>
        <end position="242"/>
    </location>
</feature>
<dbReference type="SUPFAM" id="SSF56112">
    <property type="entry name" value="Protein kinase-like (PK-like)"/>
    <property type="match status" value="1"/>
</dbReference>
<comment type="similarity">
    <text evidence="1">Belongs to the protein kinase superfamily. STE Ser/Thr protein kinase family. STE20 subfamily.</text>
</comment>
<keyword evidence="8" id="KW-1185">Reference proteome</keyword>
<dbReference type="Proteomes" id="UP000814176">
    <property type="component" value="Unassembled WGS sequence"/>
</dbReference>
<dbReference type="InterPro" id="IPR047173">
    <property type="entry name" value="STRAD_A/B-like"/>
</dbReference>
<evidence type="ECO:0000256" key="5">
    <source>
        <dbReference type="SAM" id="MobiDB-lite"/>
    </source>
</evidence>
<name>A0ABQ8KFG1_9APHY</name>
<sequence>MPSMNAASERITKKFIGAVEDEWRLYSDDSKDYTLGAPIGFGASSTVYTADFHPPDAPNPIPCAIKVLDLDRLPPSTLRLLQRETQLMSLSKHPNVLRVRGTWMQGHKLYISMRLMNAGSAVDVMRYAWPGGMEEEVVKCILKQALEGLDYLHTNGLMHRDIKPANLLIDDDGTVLLGDLGVAAFLWDAEDTPPAPALPTVQIHKRAPTSPRLVHLHHPHPHGHVHHHPHHHPHHHLHTLHTTPPRLTKRKSFVGTPLYMAPEVINGKAYDASADIWSFGITALALTQGRAPRSLVSTKTALLQTVRDAAPQLDRTDGVHTYSRALQEVVARCLEKDPSKRPTAAELLAMPIFKSAKKKSFLVGAILQGLPPLTSRMERRRQPSDLTRATMESWDFDASITSPPLASPSVSVYSRRKSMPPVDPVAIESEEEEEEEAGYDADDNAEVREVIGPKGDERRTSAELYALRVRGRPGRPHNVRSPSWADADHHSTHPAPIMEVDIPAQPSSSPSSSSESESEQEPLKATLSIPTPVLSSSPSSYTSETSDSVATGRQRPVLAPVITTKRQSSPAPASSGLWRRLTARKDGPGGKTPRRGSFGGGSGSGSEKDSPTGVGLMRRKTMAMLGRSVSGPGAPPNSAPAVDGGGTGFAARQGSIGR</sequence>
<evidence type="ECO:0000313" key="8">
    <source>
        <dbReference type="Proteomes" id="UP000814176"/>
    </source>
</evidence>
<protein>
    <submittedName>
        <fullName evidence="7">Kinase-like protein</fullName>
    </submittedName>
</protein>
<comment type="caution">
    <text evidence="7">The sequence shown here is derived from an EMBL/GenBank/DDBJ whole genome shotgun (WGS) entry which is preliminary data.</text>
</comment>
<feature type="compositionally biased region" description="Basic residues" evidence="5">
    <location>
        <begin position="218"/>
        <end position="239"/>
    </location>
</feature>
<evidence type="ECO:0000259" key="6">
    <source>
        <dbReference type="PROSITE" id="PS50011"/>
    </source>
</evidence>
<dbReference type="InterPro" id="IPR000719">
    <property type="entry name" value="Prot_kinase_dom"/>
</dbReference>